<dbReference type="EMBL" id="BK015118">
    <property type="protein sequence ID" value="DAD91657.1"/>
    <property type="molecule type" value="Genomic_DNA"/>
</dbReference>
<organism evidence="1">
    <name type="scientific">Siphoviridae sp. ctSOk3</name>
    <dbReference type="NCBI Taxonomy" id="2826342"/>
    <lineage>
        <taxon>Viruses</taxon>
        <taxon>Duplodnaviria</taxon>
        <taxon>Heunggongvirae</taxon>
        <taxon>Uroviricota</taxon>
        <taxon>Caudoviricetes</taxon>
    </lineage>
</organism>
<evidence type="ECO:0000313" key="1">
    <source>
        <dbReference type="EMBL" id="DAD91657.1"/>
    </source>
</evidence>
<proteinExistence type="predicted"/>
<sequence>MDIILKPDSLSLTGSMNHFIISSTQEVTFILKYAESNEIIVQHTYTPNKAKRIEIDLENIVTPLLSFQLQESTTIYRQPNIAREFLVNLIEDKTAAQESWQFTVLRAGIDNFADTASDWLKRNFLTWQPTVKPVTYYTPEFLSYYAVEDCVAKCRAYVEENGSYVQSDLVLGNLSHGKVWTMPMQYGVIAGKLGKMPSYYDVWVEDAAGTRLTYIQRYYASDIRSEEEQWVLFENSLGGIDTFRAYGDAENTAKHTHNVAEIENDSEEYRVDTVREYKKNTGFLSKEERKWLLDFFPSLGKFLYTGNYVRRIVVTESDVSWQTKDLPSSYTFTYKYADARPYLNITRSEDAAPAMLDIKIPDVGSFTIAPRLVELERLPLSSGALFPVQSPYSDKWNITTAEAILEWFSREVTAAYKGDGAFGHRHDNMSVLNALDRIGGYLTLDAQKILAGLADEAKSARSLDPKSVDWEKIVRTDQDTIVNSLTTFMKGIVFGKSVRGESGISIYQDEEGNWHLDAEYLHVHRKLTAEEVEIMKTSQIKGKVVNSAGGFVISKIERIVRAWRCYFRQEDADGRRIYNSMRVDDLALCETFNLIDAGGQLSNHYWHRRVIAVGTDYVDIADNTNVDDYASGSDTPQVGDEVVQLGHLTDEERQSAIIQSAAGEGAPYFKIIKGINSFILPHPIFLFDKKNFEIRVENPSRQGEYIRLQDYLSSMQSRIDSVKEQTDHQFLICFGDAIPTLTNEPANEWTDDETKEMHLHDLYYNRSYAETGGGRSYSFEKNPDGTFTWKEITDADVLKSLEAAKHAQDTADGKRRVFVQAVPVPPYDAGDQWTNATFQDKYNNDLLVCVRSKVAGEEFSIEDWQSAQHYTTKQFEAEFNVGGKSISAVVKDLRTGLEKVGMHLDGENSTFDIVANRFKVVTTTGKVSFITEAGKLSTDLIDAKQIVTEGLRTGDIDAQNATIKNIVVSGNSWFKGNLDGVSGSFKVLKCLNSDNEAVGGIYFEDRGSQAIMAMEGDLGMRKYIEGKFRKRLPRFYAKDVWCQGQFGHYAKICAVIKDDIMYVHHGGHIETNGVKVQLPTLTVKSGGRDIVCYKIPLYAPGYHGADGDNGIVLDVDNPALQPGLTDFYREIPFGAPIDMVIFNCETPHSYVFFGMGYGKDWVAFNGNDNVGVYVCDHREIRKLDGGWISHYLYVNPLWLTPTKTKETPGAGVLYTGTVDFDW</sequence>
<accession>A0A8S5NAH9</accession>
<name>A0A8S5NAH9_9CAUD</name>
<protein>
    <submittedName>
        <fullName evidence="1">Tail protein</fullName>
    </submittedName>
</protein>
<reference evidence="1" key="1">
    <citation type="journal article" date="2021" name="Proc. Natl. Acad. Sci. U.S.A.">
        <title>A Catalog of Tens of Thousands of Viruses from Human Metagenomes Reveals Hidden Associations with Chronic Diseases.</title>
        <authorList>
            <person name="Tisza M.J."/>
            <person name="Buck C.B."/>
        </authorList>
    </citation>
    <scope>NUCLEOTIDE SEQUENCE</scope>
    <source>
        <strain evidence="1">CtSOk3</strain>
    </source>
</reference>